<dbReference type="AlphaFoldDB" id="F7BEB4"/>
<protein>
    <submittedName>
        <fullName evidence="2">Membrane-spanning 4-domains subfamily A member 8-like</fullName>
    </submittedName>
</protein>
<dbReference type="RefSeq" id="XP_002131272.1">
    <property type="nucleotide sequence ID" value="XM_002131236.5"/>
</dbReference>
<keyword evidence="3" id="KW-1185">Reference proteome</keyword>
<dbReference type="Proteomes" id="UP000008144">
    <property type="component" value="Unassembled WGS sequence"/>
</dbReference>
<dbReference type="HOGENOM" id="CLU_1467706_0_0_1"/>
<organism evidence="2 3">
    <name type="scientific">Ciona intestinalis</name>
    <name type="common">Transparent sea squirt</name>
    <name type="synonym">Ascidia intestinalis</name>
    <dbReference type="NCBI Taxonomy" id="7719"/>
    <lineage>
        <taxon>Eukaryota</taxon>
        <taxon>Metazoa</taxon>
        <taxon>Chordata</taxon>
        <taxon>Tunicata</taxon>
        <taxon>Ascidiacea</taxon>
        <taxon>Phlebobranchia</taxon>
        <taxon>Cionidae</taxon>
        <taxon>Ciona</taxon>
    </lineage>
</organism>
<keyword evidence="1" id="KW-0472">Membrane</keyword>
<gene>
    <name evidence="2" type="primary">LOC100182225</name>
</gene>
<accession>F7BEB4</accession>
<sequence>MEIVRTQIKYSLFYGLALGEILLGLVMIGIGVIHTAYINNFATDPQIAFYAIVIYYIAIGATLWCGIWTIVAGSLGVHAASMQPSLFQISLHMGFAVVSAISAPMLCWVSVILLVLSIHSAFFLAFFTTSVLISFAAFAFSVISACNSHSIITSISISTTSNEYSHDILDNYSDTKSMISSIAA</sequence>
<keyword evidence="1" id="KW-1133">Transmembrane helix</keyword>
<dbReference type="Ensembl" id="ENSCINT00000009029.3">
    <property type="protein sequence ID" value="ENSCINP00000009029.3"/>
    <property type="gene ID" value="ENSCING00000004365.3"/>
</dbReference>
<dbReference type="OrthoDB" id="10071849at2759"/>
<dbReference type="OMA" id="VNCITIT"/>
<feature type="transmembrane region" description="Helical" evidence="1">
    <location>
        <begin position="89"/>
        <end position="116"/>
    </location>
</feature>
<reference evidence="2" key="3">
    <citation type="submission" date="2025-09" db="UniProtKB">
        <authorList>
            <consortium name="Ensembl"/>
        </authorList>
    </citation>
    <scope>IDENTIFICATION</scope>
</reference>
<feature type="transmembrane region" description="Helical" evidence="1">
    <location>
        <begin position="122"/>
        <end position="143"/>
    </location>
</feature>
<feature type="transmembrane region" description="Helical" evidence="1">
    <location>
        <begin position="12"/>
        <end position="37"/>
    </location>
</feature>
<feature type="transmembrane region" description="Helical" evidence="1">
    <location>
        <begin position="49"/>
        <end position="77"/>
    </location>
</feature>
<dbReference type="KEGG" id="cin:100182225"/>
<name>F7BEB4_CIOIN</name>
<proteinExistence type="predicted"/>
<evidence type="ECO:0000313" key="3">
    <source>
        <dbReference type="Proteomes" id="UP000008144"/>
    </source>
</evidence>
<dbReference type="GeneTree" id="ENSGT00730000113186"/>
<evidence type="ECO:0000256" key="1">
    <source>
        <dbReference type="SAM" id="Phobius"/>
    </source>
</evidence>
<accession>A0A1W2WP67</accession>
<dbReference type="GeneID" id="100182225"/>
<evidence type="ECO:0000313" key="2">
    <source>
        <dbReference type="Ensembl" id="ENSCINP00000009029.3"/>
    </source>
</evidence>
<reference evidence="3" key="1">
    <citation type="journal article" date="2002" name="Science">
        <title>The draft genome of Ciona intestinalis: insights into chordate and vertebrate origins.</title>
        <authorList>
            <person name="Dehal P."/>
            <person name="Satou Y."/>
            <person name="Campbell R.K."/>
            <person name="Chapman J."/>
            <person name="Degnan B."/>
            <person name="De Tomaso A."/>
            <person name="Davidson B."/>
            <person name="Di Gregorio A."/>
            <person name="Gelpke M."/>
            <person name="Goodstein D.M."/>
            <person name="Harafuji N."/>
            <person name="Hastings K.E."/>
            <person name="Ho I."/>
            <person name="Hotta K."/>
            <person name="Huang W."/>
            <person name="Kawashima T."/>
            <person name="Lemaire P."/>
            <person name="Martinez D."/>
            <person name="Meinertzhagen I.A."/>
            <person name="Necula S."/>
            <person name="Nonaka M."/>
            <person name="Putnam N."/>
            <person name="Rash S."/>
            <person name="Saiga H."/>
            <person name="Satake M."/>
            <person name="Terry A."/>
            <person name="Yamada L."/>
            <person name="Wang H.G."/>
            <person name="Awazu S."/>
            <person name="Azumi K."/>
            <person name="Boore J."/>
            <person name="Branno M."/>
            <person name="Chin-Bow S."/>
            <person name="DeSantis R."/>
            <person name="Doyle S."/>
            <person name="Francino P."/>
            <person name="Keys D.N."/>
            <person name="Haga S."/>
            <person name="Hayashi H."/>
            <person name="Hino K."/>
            <person name="Imai K.S."/>
            <person name="Inaba K."/>
            <person name="Kano S."/>
            <person name="Kobayashi K."/>
            <person name="Kobayashi M."/>
            <person name="Lee B.I."/>
            <person name="Makabe K.W."/>
            <person name="Manohar C."/>
            <person name="Matassi G."/>
            <person name="Medina M."/>
            <person name="Mochizuki Y."/>
            <person name="Mount S."/>
            <person name="Morishita T."/>
            <person name="Miura S."/>
            <person name="Nakayama A."/>
            <person name="Nishizaka S."/>
            <person name="Nomoto H."/>
            <person name="Ohta F."/>
            <person name="Oishi K."/>
            <person name="Rigoutsos I."/>
            <person name="Sano M."/>
            <person name="Sasaki A."/>
            <person name="Sasakura Y."/>
            <person name="Shoguchi E."/>
            <person name="Shin-i T."/>
            <person name="Spagnuolo A."/>
            <person name="Stainier D."/>
            <person name="Suzuki M.M."/>
            <person name="Tassy O."/>
            <person name="Takatori N."/>
            <person name="Tokuoka M."/>
            <person name="Yagi K."/>
            <person name="Yoshizaki F."/>
            <person name="Wada S."/>
            <person name="Zhang C."/>
            <person name="Hyatt P.D."/>
            <person name="Larimer F."/>
            <person name="Detter C."/>
            <person name="Doggett N."/>
            <person name="Glavina T."/>
            <person name="Hawkins T."/>
            <person name="Richardson P."/>
            <person name="Lucas S."/>
            <person name="Kohara Y."/>
            <person name="Levine M."/>
            <person name="Satoh N."/>
            <person name="Rokhsar D.S."/>
        </authorList>
    </citation>
    <scope>NUCLEOTIDE SEQUENCE [LARGE SCALE GENOMIC DNA]</scope>
</reference>
<keyword evidence="1" id="KW-0812">Transmembrane</keyword>
<dbReference type="InParanoid" id="F7BEB4"/>
<reference evidence="2" key="2">
    <citation type="submission" date="2025-08" db="UniProtKB">
        <authorList>
            <consortium name="Ensembl"/>
        </authorList>
    </citation>
    <scope>IDENTIFICATION</scope>
</reference>